<dbReference type="EMBL" id="CP002637">
    <property type="protein sequence ID" value="AEB99189.1"/>
    <property type="molecule type" value="Genomic_DNA"/>
</dbReference>
<keyword evidence="1" id="KW-0472">Membrane</keyword>
<feature type="transmembrane region" description="Helical" evidence="1">
    <location>
        <begin position="6"/>
        <end position="29"/>
    </location>
</feature>
<dbReference type="HOGENOM" id="CLU_2452913_0_0_9"/>
<evidence type="ECO:0000313" key="3">
    <source>
        <dbReference type="Proteomes" id="UP000011124"/>
    </source>
</evidence>
<keyword evidence="1" id="KW-1133">Transmembrane helix</keyword>
<sequence>MSDFCWLLARLAFLAMFIGMVKPKFVIFWGDKAARTRKKVFVVYLSVIVLGSLLAIVTHSDGLAGGLAWFLGADIDDAQNMLRAKGLAD</sequence>
<keyword evidence="1" id="KW-0812">Transmembrane</keyword>
<protein>
    <submittedName>
        <fullName evidence="2">Uncharacterized protein</fullName>
    </submittedName>
</protein>
<dbReference type="AlphaFoldDB" id="F4EXY2"/>
<accession>F4EXY2</accession>
<proteinExistence type="predicted"/>
<evidence type="ECO:0000256" key="1">
    <source>
        <dbReference type="SAM" id="Phobius"/>
    </source>
</evidence>
<dbReference type="Proteomes" id="UP000011124">
    <property type="component" value="Chromosome"/>
</dbReference>
<keyword evidence="3" id="KW-1185">Reference proteome</keyword>
<evidence type="ECO:0000313" key="2">
    <source>
        <dbReference type="EMBL" id="AEB99189.1"/>
    </source>
</evidence>
<dbReference type="KEGG" id="ssg:Selsp_0212"/>
<reference evidence="2 3" key="1">
    <citation type="submission" date="2011-04" db="EMBL/GenBank/DDBJ databases">
        <title>The complete genome of Selenomonas sputigena DSM 20758.</title>
        <authorList>
            <consortium name="US DOE Joint Genome Institute (JGI-PGF)"/>
            <person name="Lucas S."/>
            <person name="Copeland A."/>
            <person name="Lapidus A."/>
            <person name="Bruce D."/>
            <person name="Goodwin L."/>
            <person name="Pitluck S."/>
            <person name="Peters L."/>
            <person name="Kyrpides N."/>
            <person name="Mavromatis K."/>
            <person name="Ivanova N."/>
            <person name="Ovchinnikova G."/>
            <person name="Teshima H."/>
            <person name="Detter J.C."/>
            <person name="Tapia R."/>
            <person name="Han C."/>
            <person name="Land M."/>
            <person name="Hauser L."/>
            <person name="Markowitz V."/>
            <person name="Cheng J.-F."/>
            <person name="Hugenholtz P."/>
            <person name="Woyke T."/>
            <person name="Wu D."/>
            <person name="Gronow S."/>
            <person name="Wellnitz S."/>
            <person name="Schneider S."/>
            <person name="Klenk H.-P."/>
            <person name="Eisen J.A."/>
        </authorList>
    </citation>
    <scope>NUCLEOTIDE SEQUENCE [LARGE SCALE GENOMIC DNA]</scope>
    <source>
        <strain evidence="3">ATCC 35185 / DSM 20758 / VPI D19B-28</strain>
    </source>
</reference>
<name>F4EXY2_SELS3</name>
<organism evidence="2 3">
    <name type="scientific">Selenomonas sputigena (strain ATCC 35185 / DSM 20758 / CCUG 44933 / VPI D19B-28)</name>
    <dbReference type="NCBI Taxonomy" id="546271"/>
    <lineage>
        <taxon>Bacteria</taxon>
        <taxon>Bacillati</taxon>
        <taxon>Bacillota</taxon>
        <taxon>Negativicutes</taxon>
        <taxon>Selenomonadales</taxon>
        <taxon>Selenomonadaceae</taxon>
        <taxon>Selenomonas</taxon>
    </lineage>
</organism>
<feature type="transmembrane region" description="Helical" evidence="1">
    <location>
        <begin position="41"/>
        <end position="60"/>
    </location>
</feature>
<gene>
    <name evidence="2" type="ordered locus">Selsp_0212</name>
</gene>